<keyword evidence="1" id="KW-0732">Signal</keyword>
<comment type="caution">
    <text evidence="2">The sequence shown here is derived from an EMBL/GenBank/DDBJ whole genome shotgun (WGS) entry which is preliminary data.</text>
</comment>
<sequence length="225" mass="25075">MKTLMILLLTSYVIAKHEIKNEQRSSIDDLVKRIKDAIPEPIELEKIDLMVPKNISLISGSFNVTNFTASGLKAFTFERHPAFLPIPTSLVIGLKALSLDTKYAMDLPLLKIPLLSVFGDGAIRLVVPNIEIKIAFDFIGALSGKYIKTFNLATDDFGLSITGVFDDDGLSKQIADSIARTVKETSQKYSKDIFKVIRNVLNKVIHSVIHRNKTISITEVRNNFL</sequence>
<dbReference type="OrthoDB" id="6370791at2759"/>
<protein>
    <submittedName>
        <fullName evidence="2">Uncharacterized protein</fullName>
    </submittedName>
</protein>
<name>A0A9P0LQ02_ACAOB</name>
<proteinExistence type="predicted"/>
<dbReference type="EMBL" id="CAKOFQ010007267">
    <property type="protein sequence ID" value="CAH1996753.1"/>
    <property type="molecule type" value="Genomic_DNA"/>
</dbReference>
<organism evidence="2 3">
    <name type="scientific">Acanthoscelides obtectus</name>
    <name type="common">Bean weevil</name>
    <name type="synonym">Bruchus obtectus</name>
    <dbReference type="NCBI Taxonomy" id="200917"/>
    <lineage>
        <taxon>Eukaryota</taxon>
        <taxon>Metazoa</taxon>
        <taxon>Ecdysozoa</taxon>
        <taxon>Arthropoda</taxon>
        <taxon>Hexapoda</taxon>
        <taxon>Insecta</taxon>
        <taxon>Pterygota</taxon>
        <taxon>Neoptera</taxon>
        <taxon>Endopterygota</taxon>
        <taxon>Coleoptera</taxon>
        <taxon>Polyphaga</taxon>
        <taxon>Cucujiformia</taxon>
        <taxon>Chrysomeloidea</taxon>
        <taxon>Chrysomelidae</taxon>
        <taxon>Bruchinae</taxon>
        <taxon>Bruchini</taxon>
        <taxon>Acanthoscelides</taxon>
    </lineage>
</organism>
<gene>
    <name evidence="2" type="ORF">ACAOBT_LOCUS23354</name>
</gene>
<feature type="chain" id="PRO_5040330342" evidence="1">
    <location>
        <begin position="16"/>
        <end position="225"/>
    </location>
</feature>
<evidence type="ECO:0000313" key="3">
    <source>
        <dbReference type="Proteomes" id="UP001152888"/>
    </source>
</evidence>
<dbReference type="InterPro" id="IPR038606">
    <property type="entry name" value="To_sf"/>
</dbReference>
<reference evidence="2" key="1">
    <citation type="submission" date="2022-03" db="EMBL/GenBank/DDBJ databases">
        <authorList>
            <person name="Sayadi A."/>
        </authorList>
    </citation>
    <scope>NUCLEOTIDE SEQUENCE</scope>
</reference>
<dbReference type="AlphaFoldDB" id="A0A9P0LQ02"/>
<evidence type="ECO:0000256" key="1">
    <source>
        <dbReference type="SAM" id="SignalP"/>
    </source>
</evidence>
<dbReference type="Proteomes" id="UP001152888">
    <property type="component" value="Unassembled WGS sequence"/>
</dbReference>
<evidence type="ECO:0000313" key="2">
    <source>
        <dbReference type="EMBL" id="CAH1996753.1"/>
    </source>
</evidence>
<feature type="signal peptide" evidence="1">
    <location>
        <begin position="1"/>
        <end position="15"/>
    </location>
</feature>
<keyword evidence="3" id="KW-1185">Reference proteome</keyword>
<accession>A0A9P0LQ02</accession>
<dbReference type="Gene3D" id="3.15.10.30">
    <property type="entry name" value="Haemolymph juvenile hormone binding protein"/>
    <property type="match status" value="1"/>
</dbReference>